<dbReference type="GO" id="GO:0015986">
    <property type="term" value="P:proton motive force-driven ATP synthesis"/>
    <property type="evidence" value="ECO:0007669"/>
    <property type="project" value="InterPro"/>
</dbReference>
<keyword evidence="5 12" id="KW-0812">Transmembrane</keyword>
<evidence type="ECO:0000256" key="12">
    <source>
        <dbReference type="RuleBase" id="RU003661"/>
    </source>
</evidence>
<organism evidence="14">
    <name type="scientific">Otophryne robusta</name>
    <name type="common">pancake frog</name>
    <dbReference type="NCBI Taxonomy" id="1271569"/>
    <lineage>
        <taxon>Eukaryota</taxon>
        <taxon>Metazoa</taxon>
        <taxon>Chordata</taxon>
        <taxon>Craniata</taxon>
        <taxon>Vertebrata</taxon>
        <taxon>Euteleostomi</taxon>
        <taxon>Amphibia</taxon>
        <taxon>Batrachia</taxon>
        <taxon>Anura</taxon>
        <taxon>Neobatrachia</taxon>
        <taxon>Microhyloidea</taxon>
        <taxon>Microhylidae</taxon>
        <taxon>Otophryninae</taxon>
        <taxon>Otophryne</taxon>
    </lineage>
</organism>
<evidence type="ECO:0000256" key="8">
    <source>
        <dbReference type="ARBA" id="ARBA00023065"/>
    </source>
</evidence>
<dbReference type="PANTHER" id="PTHR39937">
    <property type="entry name" value="ATP SYNTHASE PROTEIN 8"/>
    <property type="match status" value="1"/>
</dbReference>
<evidence type="ECO:0000313" key="14">
    <source>
        <dbReference type="EMBL" id="UBD07197.1"/>
    </source>
</evidence>
<keyword evidence="3 12" id="KW-0813">Transport</keyword>
<gene>
    <name evidence="14" type="primary">ATP8</name>
</gene>
<evidence type="ECO:0000256" key="4">
    <source>
        <dbReference type="ARBA" id="ARBA00022547"/>
    </source>
</evidence>
<sequence>MPQLTPDPWFLILFFSWLIIIFLPAQKVLKHNTLNDPTTKTIKHSHNNWIWPWL</sequence>
<keyword evidence="11" id="KW-0066">ATP synthesis</keyword>
<keyword evidence="4 12" id="KW-0138">CF(0)</keyword>
<keyword evidence="9 12" id="KW-0496">Mitochondrion</keyword>
<evidence type="ECO:0000256" key="5">
    <source>
        <dbReference type="ARBA" id="ARBA00022692"/>
    </source>
</evidence>
<evidence type="ECO:0000256" key="2">
    <source>
        <dbReference type="ARBA" id="ARBA00008892"/>
    </source>
</evidence>
<dbReference type="GO" id="GO:0015078">
    <property type="term" value="F:proton transmembrane transporter activity"/>
    <property type="evidence" value="ECO:0007669"/>
    <property type="project" value="InterPro"/>
</dbReference>
<dbReference type="InterPro" id="IPR001421">
    <property type="entry name" value="ATP8_metazoa"/>
</dbReference>
<proteinExistence type="inferred from homology"/>
<evidence type="ECO:0000256" key="9">
    <source>
        <dbReference type="ARBA" id="ARBA00023128"/>
    </source>
</evidence>
<evidence type="ECO:0000256" key="10">
    <source>
        <dbReference type="ARBA" id="ARBA00023136"/>
    </source>
</evidence>
<feature type="transmembrane region" description="Helical" evidence="13">
    <location>
        <begin position="6"/>
        <end position="25"/>
    </location>
</feature>
<keyword evidence="7 13" id="KW-1133">Transmembrane helix</keyword>
<keyword evidence="6 12" id="KW-0375">Hydrogen ion transport</keyword>
<evidence type="ECO:0000256" key="13">
    <source>
        <dbReference type="SAM" id="Phobius"/>
    </source>
</evidence>
<dbReference type="InterPro" id="IPR050635">
    <property type="entry name" value="ATPase_protein_8"/>
</dbReference>
<dbReference type="Pfam" id="PF00895">
    <property type="entry name" value="ATP-synt_8"/>
    <property type="match status" value="1"/>
</dbReference>
<dbReference type="PANTHER" id="PTHR39937:SF1">
    <property type="entry name" value="ATP SYNTHASE PROTEIN 8"/>
    <property type="match status" value="1"/>
</dbReference>
<accession>A0A8K1H7Y4</accession>
<dbReference type="EMBL" id="MW305221">
    <property type="protein sequence ID" value="UBD07197.1"/>
    <property type="molecule type" value="Genomic_DNA"/>
</dbReference>
<name>A0A8K1H7Y4_9NEOB</name>
<geneLocation type="mitochondrion" evidence="14"/>
<evidence type="ECO:0000256" key="6">
    <source>
        <dbReference type="ARBA" id="ARBA00022781"/>
    </source>
</evidence>
<reference evidence="14" key="1">
    <citation type="journal article" date="2021" name="Biol. J. Linn. Soc. Lond.">
        <title>Species diversity and biogeography of an ancient frog clade from the Guiana Shield (Anura: Microhylidae: Adelastes, Otophryne, Synapturanus) exhibiting spectacular phenotypic diversification.</title>
        <authorList>
            <person name="Fouquet A."/>
            <person name="Leblanc K."/>
            <person name="Framit M."/>
            <person name="Rejaud A."/>
            <person name="Rodrigues M.T."/>
            <person name="Castroviejo-Fisher S."/>
            <person name="Peloso P.L.V."/>
            <person name="Prates I."/>
            <person name="Manzi S."/>
            <person name="Suescun U."/>
            <person name="Baroni S."/>
            <person name="Moraes L.J.C.L."/>
            <person name="Recoder R."/>
            <person name="de Souza S.M."/>
            <person name="Dal Vecchio F."/>
            <person name="Camacho A."/>
            <person name="Ghellere J.M."/>
            <person name="Rojas-Runjaic F.J.M."/>
            <person name="Gagliardi-Urrutia G."/>
            <person name="de Carvalho V.T."/>
            <person name="Gordo M."/>
            <person name="Menin M."/>
            <person name="Kok P.J.R."/>
            <person name="Hrbek T."/>
            <person name="Werneck F.P."/>
            <person name="Crawford A.J."/>
            <person name="Ron S.R."/>
            <person name="Mueses-Cisneros J.J."/>
            <person name="Rojas Zamora R.R."/>
            <person name="Pavan D."/>
            <person name="Ivo Simoes P."/>
            <person name="Ernst R."/>
            <person name="Fabre A.-C."/>
        </authorList>
    </citation>
    <scope>NUCLEOTIDE SEQUENCE</scope>
</reference>
<evidence type="ECO:0000256" key="7">
    <source>
        <dbReference type="ARBA" id="ARBA00022989"/>
    </source>
</evidence>
<dbReference type="GO" id="GO:0031966">
    <property type="term" value="C:mitochondrial membrane"/>
    <property type="evidence" value="ECO:0007669"/>
    <property type="project" value="UniProtKB-SubCell"/>
</dbReference>
<evidence type="ECO:0000256" key="1">
    <source>
        <dbReference type="ARBA" id="ARBA00004304"/>
    </source>
</evidence>
<keyword evidence="10 13" id="KW-0472">Membrane</keyword>
<evidence type="ECO:0000256" key="11">
    <source>
        <dbReference type="ARBA" id="ARBA00023310"/>
    </source>
</evidence>
<evidence type="ECO:0000256" key="3">
    <source>
        <dbReference type="ARBA" id="ARBA00022448"/>
    </source>
</evidence>
<protein>
    <recommendedName>
        <fullName evidence="12">ATP synthase complex subunit 8</fullName>
    </recommendedName>
</protein>
<comment type="subcellular location">
    <subcellularLocation>
        <location evidence="1 12">Mitochondrion membrane</location>
        <topology evidence="1 12">Single-pass membrane protein</topology>
    </subcellularLocation>
</comment>
<keyword evidence="8 12" id="KW-0406">Ion transport</keyword>
<comment type="similarity">
    <text evidence="2 12">Belongs to the ATPase protein 8 family.</text>
</comment>
<dbReference type="GO" id="GO:0045259">
    <property type="term" value="C:proton-transporting ATP synthase complex"/>
    <property type="evidence" value="ECO:0007669"/>
    <property type="project" value="UniProtKB-KW"/>
</dbReference>
<dbReference type="AlphaFoldDB" id="A0A8K1H7Y4"/>